<evidence type="ECO:0000256" key="4">
    <source>
        <dbReference type="ARBA" id="ARBA00010723"/>
    </source>
</evidence>
<dbReference type="FunFam" id="3.40.50.300:FF:000339">
    <property type="entry name" value="Uridine kinase"/>
    <property type="match status" value="1"/>
</dbReference>
<dbReference type="OrthoDB" id="106623at2759"/>
<dbReference type="InterPro" id="IPR027417">
    <property type="entry name" value="P-loop_NTPase"/>
</dbReference>
<evidence type="ECO:0000256" key="7">
    <source>
        <dbReference type="ARBA" id="ARBA00022679"/>
    </source>
</evidence>
<keyword evidence="5" id="KW-0021">Allosteric enzyme</keyword>
<dbReference type="InterPro" id="IPR029057">
    <property type="entry name" value="PRTase-like"/>
</dbReference>
<evidence type="ECO:0000256" key="12">
    <source>
        <dbReference type="RuleBase" id="RU003825"/>
    </source>
</evidence>
<dbReference type="UniPathway" id="UPA00574">
    <property type="reaction ID" value="UER00637"/>
</dbReference>
<evidence type="ECO:0000256" key="2">
    <source>
        <dbReference type="ARBA" id="ARBA00004784"/>
    </source>
</evidence>
<evidence type="ECO:0000256" key="11">
    <source>
        <dbReference type="ARBA" id="ARBA00023268"/>
    </source>
</evidence>
<comment type="similarity">
    <text evidence="4">In the C-terminal section; belongs to the UPRTase family.</text>
</comment>
<feature type="region of interest" description="Disordered" evidence="13">
    <location>
        <begin position="15"/>
        <end position="43"/>
    </location>
</feature>
<dbReference type="Pfam" id="PF14681">
    <property type="entry name" value="UPRTase"/>
    <property type="match status" value="1"/>
</dbReference>
<evidence type="ECO:0000313" key="17">
    <source>
        <dbReference type="Proteomes" id="UP000187406"/>
    </source>
</evidence>
<dbReference type="STRING" id="3775.A0A1Q3B8R1"/>
<dbReference type="NCBIfam" id="NF004018">
    <property type="entry name" value="PRK05480.1"/>
    <property type="match status" value="1"/>
</dbReference>
<reference evidence="17" key="1">
    <citation type="submission" date="2016-04" db="EMBL/GenBank/DDBJ databases">
        <title>Cephalotus genome sequencing.</title>
        <authorList>
            <person name="Fukushima K."/>
            <person name="Hasebe M."/>
            <person name="Fang X."/>
        </authorList>
    </citation>
    <scope>NUCLEOTIDE SEQUENCE [LARGE SCALE GENOMIC DNA]</scope>
    <source>
        <strain evidence="17">cv. St1</strain>
    </source>
</reference>
<dbReference type="InterPro" id="IPR006083">
    <property type="entry name" value="PRK/URK"/>
</dbReference>
<evidence type="ECO:0000256" key="13">
    <source>
        <dbReference type="SAM" id="MobiDB-lite"/>
    </source>
</evidence>
<feature type="domain" description="Phosphoribulokinase/uridine kinase" evidence="14">
    <location>
        <begin position="40"/>
        <end position="226"/>
    </location>
</feature>
<dbReference type="GO" id="GO:0044211">
    <property type="term" value="P:CTP salvage"/>
    <property type="evidence" value="ECO:0007669"/>
    <property type="project" value="UniProtKB-UniPathway"/>
</dbReference>
<comment type="similarity">
    <text evidence="3">In the N-terminal section; belongs to the uridine kinase family.</text>
</comment>
<dbReference type="GO" id="GO:0044206">
    <property type="term" value="P:UMP salvage"/>
    <property type="evidence" value="ECO:0007669"/>
    <property type="project" value="UniProtKB-UniPathway"/>
</dbReference>
<name>A0A1Q3B8R1_CEPFO</name>
<comment type="catalytic activity">
    <reaction evidence="12">
        <text>uridine + ATP = UMP + ADP + H(+)</text>
        <dbReference type="Rhea" id="RHEA:16825"/>
        <dbReference type="ChEBI" id="CHEBI:15378"/>
        <dbReference type="ChEBI" id="CHEBI:16704"/>
        <dbReference type="ChEBI" id="CHEBI:30616"/>
        <dbReference type="ChEBI" id="CHEBI:57865"/>
        <dbReference type="ChEBI" id="CHEBI:456216"/>
        <dbReference type="EC" id="2.7.1.48"/>
    </reaction>
</comment>
<organism evidence="16 17">
    <name type="scientific">Cephalotus follicularis</name>
    <name type="common">Albany pitcher plant</name>
    <dbReference type="NCBI Taxonomy" id="3775"/>
    <lineage>
        <taxon>Eukaryota</taxon>
        <taxon>Viridiplantae</taxon>
        <taxon>Streptophyta</taxon>
        <taxon>Embryophyta</taxon>
        <taxon>Tracheophyta</taxon>
        <taxon>Spermatophyta</taxon>
        <taxon>Magnoliopsida</taxon>
        <taxon>eudicotyledons</taxon>
        <taxon>Gunneridae</taxon>
        <taxon>Pentapetalae</taxon>
        <taxon>rosids</taxon>
        <taxon>fabids</taxon>
        <taxon>Oxalidales</taxon>
        <taxon>Cephalotaceae</taxon>
        <taxon>Cephalotus</taxon>
    </lineage>
</organism>
<dbReference type="InterPro" id="IPR000764">
    <property type="entry name" value="Uridine_kinase-like"/>
</dbReference>
<dbReference type="SUPFAM" id="SSF52540">
    <property type="entry name" value="P-loop containing nucleoside triphosphate hydrolases"/>
    <property type="match status" value="1"/>
</dbReference>
<evidence type="ECO:0000256" key="9">
    <source>
        <dbReference type="ARBA" id="ARBA00022777"/>
    </source>
</evidence>
<dbReference type="Proteomes" id="UP000187406">
    <property type="component" value="Unassembled WGS sequence"/>
</dbReference>
<dbReference type="FunCoup" id="A0A1Q3B8R1">
    <property type="interactions" value="3237"/>
</dbReference>
<dbReference type="CDD" id="cd06223">
    <property type="entry name" value="PRTases_typeI"/>
    <property type="match status" value="1"/>
</dbReference>
<dbReference type="GO" id="GO:0005524">
    <property type="term" value="F:ATP binding"/>
    <property type="evidence" value="ECO:0007669"/>
    <property type="project" value="UniProtKB-KW"/>
</dbReference>
<dbReference type="GO" id="GO:0016757">
    <property type="term" value="F:glycosyltransferase activity"/>
    <property type="evidence" value="ECO:0007669"/>
    <property type="project" value="UniProtKB-KW"/>
</dbReference>
<dbReference type="EMBL" id="BDDD01000339">
    <property type="protein sequence ID" value="GAV64285.1"/>
    <property type="molecule type" value="Genomic_DNA"/>
</dbReference>
<keyword evidence="11" id="KW-0511">Multifunctional enzyme</keyword>
<evidence type="ECO:0000256" key="5">
    <source>
        <dbReference type="ARBA" id="ARBA00022533"/>
    </source>
</evidence>
<comment type="pathway">
    <text evidence="1 12">Pyrimidine metabolism; UMP biosynthesis via salvage pathway; UMP from uridine: step 1/1.</text>
</comment>
<dbReference type="UniPathway" id="UPA00579">
    <property type="reaction ID" value="UER00640"/>
</dbReference>
<dbReference type="GO" id="GO:0043771">
    <property type="term" value="F:cytidine kinase activity"/>
    <property type="evidence" value="ECO:0007669"/>
    <property type="project" value="RHEA"/>
</dbReference>
<dbReference type="GO" id="GO:0004849">
    <property type="term" value="F:uridine kinase activity"/>
    <property type="evidence" value="ECO:0007669"/>
    <property type="project" value="UniProtKB-EC"/>
</dbReference>
<keyword evidence="9 12" id="KW-0418">Kinase</keyword>
<gene>
    <name evidence="16" type="ORF">CFOL_v3_07803</name>
</gene>
<dbReference type="Pfam" id="PF00485">
    <property type="entry name" value="PRK"/>
    <property type="match status" value="1"/>
</dbReference>
<comment type="similarity">
    <text evidence="12">Belongs to the uridine kinase family.</text>
</comment>
<evidence type="ECO:0000256" key="8">
    <source>
        <dbReference type="ARBA" id="ARBA00022741"/>
    </source>
</evidence>
<dbReference type="Gene3D" id="3.40.50.2020">
    <property type="match status" value="1"/>
</dbReference>
<comment type="pathway">
    <text evidence="2 12">Pyrimidine metabolism; CTP biosynthesis via salvage pathway; CTP from cytidine: step 1/3.</text>
</comment>
<keyword evidence="12" id="KW-0067">ATP-binding</keyword>
<evidence type="ECO:0000256" key="3">
    <source>
        <dbReference type="ARBA" id="ARBA00008173"/>
    </source>
</evidence>
<feature type="domain" description="Phosphoribosyltransferase" evidence="15">
    <location>
        <begin position="259"/>
        <end position="458"/>
    </location>
</feature>
<comment type="catalytic activity">
    <reaction evidence="12">
        <text>cytidine + ATP = CMP + ADP + H(+)</text>
        <dbReference type="Rhea" id="RHEA:24674"/>
        <dbReference type="ChEBI" id="CHEBI:15378"/>
        <dbReference type="ChEBI" id="CHEBI:17562"/>
        <dbReference type="ChEBI" id="CHEBI:30616"/>
        <dbReference type="ChEBI" id="CHEBI:60377"/>
        <dbReference type="ChEBI" id="CHEBI:456216"/>
        <dbReference type="EC" id="2.7.1.48"/>
    </reaction>
</comment>
<evidence type="ECO:0000259" key="14">
    <source>
        <dbReference type="Pfam" id="PF00485"/>
    </source>
</evidence>
<dbReference type="InterPro" id="IPR000836">
    <property type="entry name" value="PRTase_dom"/>
</dbReference>
<dbReference type="NCBIfam" id="NF001097">
    <property type="entry name" value="PRK00129.1"/>
    <property type="match status" value="1"/>
</dbReference>
<dbReference type="AlphaFoldDB" id="A0A1Q3B8R1"/>
<proteinExistence type="inferred from homology"/>
<keyword evidence="8 12" id="KW-0547">Nucleotide-binding</keyword>
<dbReference type="FunFam" id="3.40.50.2020:FF:000015">
    <property type="entry name" value="Uridine kinase"/>
    <property type="match status" value="1"/>
</dbReference>
<accession>A0A1Q3B8R1</accession>
<protein>
    <recommendedName>
        <fullName evidence="12">Uridine kinase</fullName>
        <ecNumber evidence="12">2.7.1.48</ecNumber>
    </recommendedName>
</protein>
<comment type="caution">
    <text evidence="16">The sequence shown here is derived from an EMBL/GenBank/DDBJ whole genome shotgun (WGS) entry which is preliminary data.</text>
</comment>
<dbReference type="GO" id="GO:0009507">
    <property type="term" value="C:chloroplast"/>
    <property type="evidence" value="ECO:0007669"/>
    <property type="project" value="UniProtKB-ARBA"/>
</dbReference>
<sequence length="460" mass="52015">MRSIDYAMEKASGPHFSGLRIDGPTSSISPDSSSPKQPFVIGVSGGTASGKTTVCDMIIQQLHDHRVVLVNQDSFYRGLTPQESERVHEYNFDHPDAFDTEQLLDCIQKLKSGQPYQVPIYDFKIHRRRSDSFRQVNASDVIIVEGILVFHDHHVRNLMNMKIFVDTDADVRLARRIRRDTVERGRDINSVLEQYAKFVKPAFEDFVLPSKKYADVIIPRGGDNHVAIDLIVQHIHTKLGQHDLCKVYPNVYVIQSTFQQIRGMHTLIRDREISKHDFVFYSDRLIRLVVEHGLGHLPFTEKQVITPTGSIYTGVDFCKKLCGVSIVRSGESMENALRACCKGIKIGKILIHRDGDNGKQLIYEKLPKDISERRVLLLDPVLATGNSANQAIELLIQKGVPESYIIFLNLISAPEGIHCVCKRFPSLKIVTSEIDVALNEEFRVIPGMGEFGDRYFGTDD</sequence>
<evidence type="ECO:0000256" key="6">
    <source>
        <dbReference type="ARBA" id="ARBA00022676"/>
    </source>
</evidence>
<keyword evidence="10" id="KW-0342">GTP-binding</keyword>
<dbReference type="GO" id="GO:0005525">
    <property type="term" value="F:GTP binding"/>
    <property type="evidence" value="ECO:0007669"/>
    <property type="project" value="UniProtKB-KW"/>
</dbReference>
<feature type="compositionally biased region" description="Low complexity" evidence="13">
    <location>
        <begin position="24"/>
        <end position="38"/>
    </location>
</feature>
<evidence type="ECO:0000256" key="1">
    <source>
        <dbReference type="ARBA" id="ARBA00004690"/>
    </source>
</evidence>
<dbReference type="NCBIfam" id="TIGR00235">
    <property type="entry name" value="udk"/>
    <property type="match status" value="1"/>
</dbReference>
<keyword evidence="17" id="KW-1185">Reference proteome</keyword>
<evidence type="ECO:0000259" key="15">
    <source>
        <dbReference type="Pfam" id="PF14681"/>
    </source>
</evidence>
<evidence type="ECO:0000313" key="16">
    <source>
        <dbReference type="EMBL" id="GAV64285.1"/>
    </source>
</evidence>
<dbReference type="PRINTS" id="PR00988">
    <property type="entry name" value="URIDINKINASE"/>
</dbReference>
<dbReference type="Gene3D" id="3.40.50.300">
    <property type="entry name" value="P-loop containing nucleotide triphosphate hydrolases"/>
    <property type="match status" value="1"/>
</dbReference>
<evidence type="ECO:0000256" key="10">
    <source>
        <dbReference type="ARBA" id="ARBA00023134"/>
    </source>
</evidence>
<dbReference type="SUPFAM" id="SSF53271">
    <property type="entry name" value="PRTase-like"/>
    <property type="match status" value="1"/>
</dbReference>
<keyword evidence="6" id="KW-0328">Glycosyltransferase</keyword>
<dbReference type="EC" id="2.7.1.48" evidence="12"/>
<keyword evidence="7 12" id="KW-0808">Transferase</keyword>
<dbReference type="PANTHER" id="PTHR10285">
    <property type="entry name" value="URIDINE KINASE"/>
    <property type="match status" value="1"/>
</dbReference>
<dbReference type="GO" id="GO:2000904">
    <property type="term" value="P:regulation of starch metabolic process"/>
    <property type="evidence" value="ECO:0007669"/>
    <property type="project" value="UniProtKB-ARBA"/>
</dbReference>
<dbReference type="InParanoid" id="A0A1Q3B8R1"/>
<dbReference type="CDD" id="cd02023">
    <property type="entry name" value="UMPK"/>
    <property type="match status" value="1"/>
</dbReference>